<feature type="signal peptide" evidence="1">
    <location>
        <begin position="1"/>
        <end position="19"/>
    </location>
</feature>
<keyword evidence="1" id="KW-0732">Signal</keyword>
<dbReference type="EMBL" id="KQ964596">
    <property type="protein sequence ID" value="KXN68100.1"/>
    <property type="molecule type" value="Genomic_DNA"/>
</dbReference>
<accession>A0A137NZ34</accession>
<dbReference type="STRING" id="796925.A0A137NZ34"/>
<dbReference type="OrthoDB" id="2342176at2759"/>
<feature type="chain" id="PRO_5007294324" description="Lytic polysaccharide monooxygenase" evidence="1">
    <location>
        <begin position="20"/>
        <end position="213"/>
    </location>
</feature>
<dbReference type="Proteomes" id="UP000070444">
    <property type="component" value="Unassembled WGS sequence"/>
</dbReference>
<organism evidence="2 3">
    <name type="scientific">Conidiobolus coronatus (strain ATCC 28846 / CBS 209.66 / NRRL 28638)</name>
    <name type="common">Delacroixia coronata</name>
    <dbReference type="NCBI Taxonomy" id="796925"/>
    <lineage>
        <taxon>Eukaryota</taxon>
        <taxon>Fungi</taxon>
        <taxon>Fungi incertae sedis</taxon>
        <taxon>Zoopagomycota</taxon>
        <taxon>Entomophthoromycotina</taxon>
        <taxon>Entomophthoromycetes</taxon>
        <taxon>Entomophthorales</taxon>
        <taxon>Ancylistaceae</taxon>
        <taxon>Conidiobolus</taxon>
    </lineage>
</organism>
<dbReference type="AlphaFoldDB" id="A0A137NZ34"/>
<proteinExistence type="predicted"/>
<evidence type="ECO:0000313" key="2">
    <source>
        <dbReference type="EMBL" id="KXN68100.1"/>
    </source>
</evidence>
<name>A0A137NZ34_CONC2</name>
<dbReference type="PANTHER" id="PTHR36182:SF1">
    <property type="entry name" value="PROTEIN, PUTATIVE (AFU_ORTHOLOGUE AFUA_6G10930)-RELATED"/>
    <property type="match status" value="1"/>
</dbReference>
<dbReference type="PANTHER" id="PTHR36182">
    <property type="entry name" value="PROTEIN, PUTATIVE (AFU_ORTHOLOGUE AFUA_6G10930)-RELATED"/>
    <property type="match status" value="1"/>
</dbReference>
<evidence type="ECO:0000256" key="1">
    <source>
        <dbReference type="SAM" id="SignalP"/>
    </source>
</evidence>
<gene>
    <name evidence="2" type="ORF">CONCODRAFT_42091</name>
</gene>
<sequence>MRIISYLVSFATLVSFGSAHMEIQNPPPRKSQYSKYYQQTNNVDWDLNSPLGNVNGLSYPYPCRGAPQGPPQANYTAGSTIDVKFLKVAASNLHNGGHCQFGISYDNGKTVAVLSTVLTRCFLDGLTFPVTIPATAAPSDKAVLVWAWINAIGNREYYSNCVDIRITGGSPSGSITGPQLLIGNLPGYVTFPEFYQGDKKELFAQRPTITIKP</sequence>
<keyword evidence="3" id="KW-1185">Reference proteome</keyword>
<evidence type="ECO:0008006" key="4">
    <source>
        <dbReference type="Google" id="ProtNLM"/>
    </source>
</evidence>
<evidence type="ECO:0000313" key="3">
    <source>
        <dbReference type="Proteomes" id="UP000070444"/>
    </source>
</evidence>
<dbReference type="Gene3D" id="2.70.50.70">
    <property type="match status" value="1"/>
</dbReference>
<protein>
    <recommendedName>
        <fullName evidence="4">Lytic polysaccharide monooxygenase</fullName>
    </recommendedName>
</protein>
<reference evidence="2 3" key="1">
    <citation type="journal article" date="2015" name="Genome Biol. Evol.">
        <title>Phylogenomic analyses indicate that early fungi evolved digesting cell walls of algal ancestors of land plants.</title>
        <authorList>
            <person name="Chang Y."/>
            <person name="Wang S."/>
            <person name="Sekimoto S."/>
            <person name="Aerts A.L."/>
            <person name="Choi C."/>
            <person name="Clum A."/>
            <person name="LaButti K.M."/>
            <person name="Lindquist E.A."/>
            <person name="Yee Ngan C."/>
            <person name="Ohm R.A."/>
            <person name="Salamov A.A."/>
            <person name="Grigoriev I.V."/>
            <person name="Spatafora J.W."/>
            <person name="Berbee M.L."/>
        </authorList>
    </citation>
    <scope>NUCLEOTIDE SEQUENCE [LARGE SCALE GENOMIC DNA]</scope>
    <source>
        <strain evidence="2 3">NRRL 28638</strain>
    </source>
</reference>